<protein>
    <submittedName>
        <fullName evidence="1">Uncharacterized protein</fullName>
    </submittedName>
</protein>
<proteinExistence type="predicted"/>
<reference evidence="1" key="1">
    <citation type="submission" date="2023-03" db="UniProtKB">
        <authorList>
            <consortium name="EnsemblPlants"/>
        </authorList>
    </citation>
    <scope>IDENTIFICATION</scope>
</reference>
<evidence type="ECO:0000313" key="1">
    <source>
        <dbReference type="EnsemblPlants" id="MELO3C032242.2.1"/>
    </source>
</evidence>
<sequence length="186" mass="21094">MGPSPIEIENTKGMLKSTWAFLGICSMGNESRKGNYYDFQKARFHFEAWSKVISIESRMLKSGNFIVFGQVAEHHREEGLGVLEVKDQLMSFRRGALSVDFMSSLESRVGDLERVDVGVSFIGCYGIVMLGCYGRLIIELRCGLVRRWCPTMRYDMSNIQNETMGEPDHQTLTTGVFFIPRGAWSL</sequence>
<dbReference type="EnsemblPlants" id="MELO3C032242.2.1">
    <property type="protein sequence ID" value="MELO3C032242.2.1"/>
    <property type="gene ID" value="MELO3C032242.2"/>
</dbReference>
<dbReference type="Gramene" id="MELO3C032242.2.1">
    <property type="protein sequence ID" value="MELO3C032242.2.1"/>
    <property type="gene ID" value="MELO3C032242.2"/>
</dbReference>
<dbReference type="AlphaFoldDB" id="A0A9I9EDI4"/>
<name>A0A9I9EDI4_CUCME</name>
<organism evidence="1">
    <name type="scientific">Cucumis melo</name>
    <name type="common">Muskmelon</name>
    <dbReference type="NCBI Taxonomy" id="3656"/>
    <lineage>
        <taxon>Eukaryota</taxon>
        <taxon>Viridiplantae</taxon>
        <taxon>Streptophyta</taxon>
        <taxon>Embryophyta</taxon>
        <taxon>Tracheophyta</taxon>
        <taxon>Spermatophyta</taxon>
        <taxon>Magnoliopsida</taxon>
        <taxon>eudicotyledons</taxon>
        <taxon>Gunneridae</taxon>
        <taxon>Pentapetalae</taxon>
        <taxon>rosids</taxon>
        <taxon>fabids</taxon>
        <taxon>Cucurbitales</taxon>
        <taxon>Cucurbitaceae</taxon>
        <taxon>Benincaseae</taxon>
        <taxon>Cucumis</taxon>
    </lineage>
</organism>
<accession>A0A9I9EDI4</accession>